<dbReference type="Pfam" id="PF01144">
    <property type="entry name" value="CoA_trans"/>
    <property type="match status" value="1"/>
</dbReference>
<keyword evidence="4" id="KW-1185">Reference proteome</keyword>
<proteinExistence type="inferred from homology"/>
<dbReference type="NCBIfam" id="TIGR02428">
    <property type="entry name" value="pcaJ_scoB_fam"/>
    <property type="match status" value="1"/>
</dbReference>
<organism evidence="3 4">
    <name type="scientific">Achromobacter animicus</name>
    <dbReference type="NCBI Taxonomy" id="1389935"/>
    <lineage>
        <taxon>Bacteria</taxon>
        <taxon>Pseudomonadati</taxon>
        <taxon>Pseudomonadota</taxon>
        <taxon>Betaproteobacteria</taxon>
        <taxon>Burkholderiales</taxon>
        <taxon>Alcaligenaceae</taxon>
        <taxon>Achromobacter</taxon>
    </lineage>
</organism>
<reference evidence="3 4" key="1">
    <citation type="submission" date="2020-04" db="EMBL/GenBank/DDBJ databases">
        <authorList>
            <person name="De Canck E."/>
        </authorList>
    </citation>
    <scope>NUCLEOTIDE SEQUENCE [LARGE SCALE GENOMIC DNA]</scope>
    <source>
        <strain evidence="3 4">LMG 26690</strain>
    </source>
</reference>
<dbReference type="RefSeq" id="WP_175123830.1">
    <property type="nucleotide sequence ID" value="NZ_CADIJM010000005.1"/>
</dbReference>
<accession>A0A6S7A8C8</accession>
<dbReference type="InterPro" id="IPR004165">
    <property type="entry name" value="CoA_trans_fam_I"/>
</dbReference>
<evidence type="ECO:0000256" key="2">
    <source>
        <dbReference type="ARBA" id="ARBA00022679"/>
    </source>
</evidence>
<comment type="similarity">
    <text evidence="1">Belongs to the 3-oxoacid CoA-transferase subunit B family.</text>
</comment>
<dbReference type="SUPFAM" id="SSF100950">
    <property type="entry name" value="NagB/RpiA/CoA transferase-like"/>
    <property type="match status" value="1"/>
</dbReference>
<protein>
    <submittedName>
        <fullName evidence="3">3-oxoadipate CoA-transferase subunit B</fullName>
        <ecNumber evidence="3">2.8.3.6</ecNumber>
    </submittedName>
</protein>
<gene>
    <name evidence="3" type="primary">pcaJ_3</name>
    <name evidence="3" type="ORF">LMG26690_03003</name>
</gene>
<dbReference type="InterPro" id="IPR004164">
    <property type="entry name" value="CoA_transf_AS"/>
</dbReference>
<dbReference type="AlphaFoldDB" id="A0A6S7A8C8"/>
<dbReference type="GO" id="GO:0047569">
    <property type="term" value="F:3-oxoadipate CoA-transferase activity"/>
    <property type="evidence" value="ECO:0007669"/>
    <property type="project" value="UniProtKB-EC"/>
</dbReference>
<dbReference type="Proteomes" id="UP000494214">
    <property type="component" value="Unassembled WGS sequence"/>
</dbReference>
<dbReference type="EC" id="2.8.3.6" evidence="3"/>
<dbReference type="EMBL" id="CADIJM010000005">
    <property type="protein sequence ID" value="CAB3707619.1"/>
    <property type="molecule type" value="Genomic_DNA"/>
</dbReference>
<name>A0A6S7A8C8_9BURK</name>
<dbReference type="InterPro" id="IPR012791">
    <property type="entry name" value="3-oxoacid_CoA-transf_B"/>
</dbReference>
<evidence type="ECO:0000313" key="4">
    <source>
        <dbReference type="Proteomes" id="UP000494214"/>
    </source>
</evidence>
<keyword evidence="2 3" id="KW-0808">Transferase</keyword>
<evidence type="ECO:0000256" key="1">
    <source>
        <dbReference type="ARBA" id="ARBA00007047"/>
    </source>
</evidence>
<dbReference type="PANTHER" id="PTHR13707">
    <property type="entry name" value="KETOACID-COENZYME A TRANSFERASE"/>
    <property type="match status" value="1"/>
</dbReference>
<dbReference type="Gene3D" id="3.40.1080.10">
    <property type="entry name" value="Glutaconate Coenzyme A-transferase"/>
    <property type="match status" value="1"/>
</dbReference>
<evidence type="ECO:0000313" key="3">
    <source>
        <dbReference type="EMBL" id="CAB3707619.1"/>
    </source>
</evidence>
<dbReference type="PANTHER" id="PTHR13707:SF60">
    <property type="entry name" value="ACETATE COA-TRANSFERASE SUBUNIT ALPHA"/>
    <property type="match status" value="1"/>
</dbReference>
<dbReference type="InterPro" id="IPR037171">
    <property type="entry name" value="NagB/RpiA_transferase-like"/>
</dbReference>
<sequence>MTVKPLSRQRVAQIVADDIPDGSYVNVGIGIPTLVAGCIAPDKEIILHSENGILGLRGLHEGETPDPDLINASKVSVQLLPGSSICDQATSFAMMRGGHLDLTILGGFQVAPNGDLASWSLGLPGDVPGIGGAMDLVAGARRVAVAMQHCDRDGNSKLVSACTLPLTGPGVADVIYTDLAVIDIDPARGFVVRRMLRGLTREALQAATSAPLSYADEVTFIEP</sequence>
<dbReference type="SMART" id="SM00882">
    <property type="entry name" value="CoA_trans"/>
    <property type="match status" value="1"/>
</dbReference>
<dbReference type="PROSITE" id="PS01274">
    <property type="entry name" value="COA_TRANSF_2"/>
    <property type="match status" value="1"/>
</dbReference>